<comment type="caution">
    <text evidence="1">The sequence shown here is derived from an EMBL/GenBank/DDBJ whole genome shotgun (WGS) entry which is preliminary data.</text>
</comment>
<dbReference type="Proteomes" id="UP000237105">
    <property type="component" value="Unassembled WGS sequence"/>
</dbReference>
<reference evidence="2" key="1">
    <citation type="submission" date="2016-06" db="EMBL/GenBank/DDBJ databases">
        <title>Parallel loss of symbiosis genes in relatives of nitrogen-fixing non-legume Parasponia.</title>
        <authorList>
            <person name="Van Velzen R."/>
            <person name="Holmer R."/>
            <person name="Bu F."/>
            <person name="Rutten L."/>
            <person name="Van Zeijl A."/>
            <person name="Liu W."/>
            <person name="Santuari L."/>
            <person name="Cao Q."/>
            <person name="Sharma T."/>
            <person name="Shen D."/>
            <person name="Roswanjaya Y."/>
            <person name="Wardhani T."/>
            <person name="Kalhor M.S."/>
            <person name="Jansen J."/>
            <person name="Van den Hoogen J."/>
            <person name="Gungor B."/>
            <person name="Hartog M."/>
            <person name="Hontelez J."/>
            <person name="Verver J."/>
            <person name="Yang W.-C."/>
            <person name="Schijlen E."/>
            <person name="Repin R."/>
            <person name="Schilthuizen M."/>
            <person name="Schranz E."/>
            <person name="Heidstra R."/>
            <person name="Miyata K."/>
            <person name="Fedorova E."/>
            <person name="Kohlen W."/>
            <person name="Bisseling T."/>
            <person name="Smit S."/>
            <person name="Geurts R."/>
        </authorList>
    </citation>
    <scope>NUCLEOTIDE SEQUENCE [LARGE SCALE GENOMIC DNA]</scope>
    <source>
        <strain evidence="2">cv. WU1-14</strain>
    </source>
</reference>
<accession>A0A2P5E1S7</accession>
<gene>
    <name evidence="1" type="ORF">PanWU01x14_012310</name>
</gene>
<organism evidence="1 2">
    <name type="scientific">Parasponia andersonii</name>
    <name type="common">Sponia andersonii</name>
    <dbReference type="NCBI Taxonomy" id="3476"/>
    <lineage>
        <taxon>Eukaryota</taxon>
        <taxon>Viridiplantae</taxon>
        <taxon>Streptophyta</taxon>
        <taxon>Embryophyta</taxon>
        <taxon>Tracheophyta</taxon>
        <taxon>Spermatophyta</taxon>
        <taxon>Magnoliopsida</taxon>
        <taxon>eudicotyledons</taxon>
        <taxon>Gunneridae</taxon>
        <taxon>Pentapetalae</taxon>
        <taxon>rosids</taxon>
        <taxon>fabids</taxon>
        <taxon>Rosales</taxon>
        <taxon>Cannabaceae</taxon>
        <taxon>Parasponia</taxon>
    </lineage>
</organism>
<name>A0A2P5E1S7_PARAD</name>
<dbReference type="PANTHER" id="PTHR31065:SF9">
    <property type="entry name" value="TRANSCRIPTION FACTOR FAMILY PROTEIN, PUTATIVE-RELATED"/>
    <property type="match status" value="1"/>
</dbReference>
<evidence type="ECO:0000313" key="2">
    <source>
        <dbReference type="Proteomes" id="UP000237105"/>
    </source>
</evidence>
<proteinExistence type="predicted"/>
<dbReference type="PANTHER" id="PTHR31065">
    <property type="entry name" value="PLATZ TRANSCRIPTION FACTOR FAMILY PROTEIN"/>
    <property type="match status" value="1"/>
</dbReference>
<dbReference type="AlphaFoldDB" id="A0A2P5E1S7"/>
<protein>
    <submittedName>
        <fullName evidence="1">Uncharacterized protein</fullName>
    </submittedName>
</protein>
<dbReference type="OrthoDB" id="670813at2759"/>
<dbReference type="EMBL" id="JXTB01000004">
    <property type="protein sequence ID" value="PON79496.1"/>
    <property type="molecule type" value="Genomic_DNA"/>
</dbReference>
<evidence type="ECO:0000313" key="1">
    <source>
        <dbReference type="EMBL" id="PON79496.1"/>
    </source>
</evidence>
<keyword evidence="2" id="KW-1185">Reference proteome</keyword>
<sequence>MSACQYCMSSGAHRHHKVLKIYRHVYKDVVSLSAMEKFVDCSQIQWLNPELSFSPSMRTNFGKTRPRVENTCLAKFGVLNSRTGILERASKHTWSVVESGPCKLVRVH</sequence>